<dbReference type="Pfam" id="PF00361">
    <property type="entry name" value="Proton_antipo_M"/>
    <property type="match status" value="1"/>
</dbReference>
<protein>
    <recommendedName>
        <fullName evidence="5">NADH-ubiquinone oxidoreductase chain 2</fullName>
        <ecNumber evidence="4">7.1.1.2</ecNumber>
    </recommendedName>
    <alternativeName>
        <fullName evidence="17">NADH dehydrogenase subunit 2</fullName>
    </alternativeName>
</protein>
<keyword evidence="6" id="KW-0813">Transport</keyword>
<evidence type="ECO:0000256" key="9">
    <source>
        <dbReference type="ARBA" id="ARBA00022792"/>
    </source>
</evidence>
<dbReference type="EMBL" id="MN052919">
    <property type="protein sequence ID" value="QDP17852.1"/>
    <property type="molecule type" value="Genomic_DNA"/>
</dbReference>
<evidence type="ECO:0000256" key="8">
    <source>
        <dbReference type="ARBA" id="ARBA00022692"/>
    </source>
</evidence>
<dbReference type="PANTHER" id="PTHR46552">
    <property type="entry name" value="NADH-UBIQUINONE OXIDOREDUCTASE CHAIN 2"/>
    <property type="match status" value="1"/>
</dbReference>
<reference evidence="21" key="1">
    <citation type="journal article" date="2019" name="BMC Genomics">
        <title>Arm-less mitochondrial tRNAs conserved for over 30 millions of years in spiders.</title>
        <authorList>
            <person name="Pons J."/>
            <person name="Bover P."/>
            <person name="Bidegaray-Batista L."/>
            <person name="Arnedo M."/>
        </authorList>
    </citation>
    <scope>NUCLEOTIDE SEQUENCE</scope>
    <source>
        <strain evidence="21">L105</strain>
    </source>
</reference>
<comment type="catalytic activity">
    <reaction evidence="18">
        <text>a ubiquinone + NADH + 5 H(+)(in) = a ubiquinol + NAD(+) + 4 H(+)(out)</text>
        <dbReference type="Rhea" id="RHEA:29091"/>
        <dbReference type="Rhea" id="RHEA-COMP:9565"/>
        <dbReference type="Rhea" id="RHEA-COMP:9566"/>
        <dbReference type="ChEBI" id="CHEBI:15378"/>
        <dbReference type="ChEBI" id="CHEBI:16389"/>
        <dbReference type="ChEBI" id="CHEBI:17976"/>
        <dbReference type="ChEBI" id="CHEBI:57540"/>
        <dbReference type="ChEBI" id="CHEBI:57945"/>
        <dbReference type="EC" id="7.1.1.2"/>
    </reaction>
</comment>
<geneLocation type="mitochondrion" evidence="21"/>
<evidence type="ECO:0000256" key="2">
    <source>
        <dbReference type="ARBA" id="ARBA00004448"/>
    </source>
</evidence>
<dbReference type="AlphaFoldDB" id="A0A516IM62"/>
<dbReference type="InterPro" id="IPR050175">
    <property type="entry name" value="Complex_I_Subunit_2"/>
</dbReference>
<sequence>MNLPVVLVYLYSFYLVFGFDEWFVVWLGLELNMISFLMLSHMFNNIIIIEAMASYFFIQSLASGVLVSMMYLGWSYVVWCMILMLKMGVGPFFGWYVSVVKSFSWWVNYILMVFQKIVLLMLMMEVTTMFVFYVGMLSMFIGFMGVLGQVNLKVLMGYSSIFHGGWMFMLMEEKNSMWWMYFLLYGLMMLSIVSILNSQMMLSIYISVGLSKYGLILVMLNLAGIPPFVGFIMKWMSFYFLWMFDYWLMIVMVLVSLFMLYAYFRFVYDVFLSAVYNTAWKTCSKLYFMGESFGLVGVLVIFML</sequence>
<keyword evidence="11" id="KW-0249">Electron transport</keyword>
<feature type="transmembrane region" description="Helical" evidence="19">
    <location>
        <begin position="239"/>
        <end position="264"/>
    </location>
</feature>
<evidence type="ECO:0000256" key="11">
    <source>
        <dbReference type="ARBA" id="ARBA00022982"/>
    </source>
</evidence>
<evidence type="ECO:0000256" key="18">
    <source>
        <dbReference type="ARBA" id="ARBA00049551"/>
    </source>
</evidence>
<feature type="transmembrane region" description="Helical" evidence="19">
    <location>
        <begin position="6"/>
        <end position="29"/>
    </location>
</feature>
<dbReference type="GO" id="GO:0006120">
    <property type="term" value="P:mitochondrial electron transport, NADH to ubiquinone"/>
    <property type="evidence" value="ECO:0007669"/>
    <property type="project" value="TreeGrafter"/>
</dbReference>
<dbReference type="GO" id="GO:0008137">
    <property type="term" value="F:NADH dehydrogenase (ubiquinone) activity"/>
    <property type="evidence" value="ECO:0007669"/>
    <property type="project" value="UniProtKB-EC"/>
</dbReference>
<evidence type="ECO:0000256" key="13">
    <source>
        <dbReference type="ARBA" id="ARBA00023027"/>
    </source>
</evidence>
<feature type="transmembrane region" description="Helical" evidence="19">
    <location>
        <begin position="36"/>
        <end position="58"/>
    </location>
</feature>
<evidence type="ECO:0000313" key="21">
    <source>
        <dbReference type="EMBL" id="QDP17852.1"/>
    </source>
</evidence>
<evidence type="ECO:0000256" key="7">
    <source>
        <dbReference type="ARBA" id="ARBA00022660"/>
    </source>
</evidence>
<keyword evidence="8 19" id="KW-0812">Transmembrane</keyword>
<keyword evidence="7" id="KW-0679">Respiratory chain</keyword>
<keyword evidence="9" id="KW-0999">Mitochondrion inner membrane</keyword>
<evidence type="ECO:0000256" key="12">
    <source>
        <dbReference type="ARBA" id="ARBA00022989"/>
    </source>
</evidence>
<feature type="transmembrane region" description="Helical" evidence="19">
    <location>
        <begin position="130"/>
        <end position="147"/>
    </location>
</feature>
<evidence type="ECO:0000256" key="15">
    <source>
        <dbReference type="ARBA" id="ARBA00023128"/>
    </source>
</evidence>
<keyword evidence="13" id="KW-0520">NAD</keyword>
<keyword evidence="14" id="KW-0830">Ubiquinone</keyword>
<accession>A0A516IM62</accession>
<dbReference type="GO" id="GO:0005743">
    <property type="term" value="C:mitochondrial inner membrane"/>
    <property type="evidence" value="ECO:0007669"/>
    <property type="project" value="UniProtKB-SubCell"/>
</dbReference>
<organism evidence="21">
    <name type="scientific">Parachtes riberai</name>
    <dbReference type="NCBI Taxonomy" id="2593099"/>
    <lineage>
        <taxon>Eukaryota</taxon>
        <taxon>Metazoa</taxon>
        <taxon>Ecdysozoa</taxon>
        <taxon>Arthropoda</taxon>
        <taxon>Chelicerata</taxon>
        <taxon>Arachnida</taxon>
        <taxon>Araneae</taxon>
        <taxon>Araneomorphae</taxon>
        <taxon>Haplogynae</taxon>
        <taxon>Dysderoidea</taxon>
        <taxon>Dysderidae</taxon>
        <taxon>Parachtes</taxon>
    </lineage>
</organism>
<evidence type="ECO:0000256" key="16">
    <source>
        <dbReference type="ARBA" id="ARBA00023136"/>
    </source>
</evidence>
<keyword evidence="12 19" id="KW-1133">Transmembrane helix</keyword>
<evidence type="ECO:0000256" key="19">
    <source>
        <dbReference type="SAM" id="Phobius"/>
    </source>
</evidence>
<dbReference type="InterPro" id="IPR001750">
    <property type="entry name" value="ND/Mrp_TM"/>
</dbReference>
<feature type="domain" description="NADH:quinone oxidoreductase/Mrp antiporter transmembrane" evidence="20">
    <location>
        <begin position="80"/>
        <end position="257"/>
    </location>
</feature>
<feature type="transmembrane region" description="Helical" evidence="19">
    <location>
        <begin position="177"/>
        <end position="198"/>
    </location>
</feature>
<evidence type="ECO:0000256" key="10">
    <source>
        <dbReference type="ARBA" id="ARBA00022967"/>
    </source>
</evidence>
<evidence type="ECO:0000256" key="6">
    <source>
        <dbReference type="ARBA" id="ARBA00022448"/>
    </source>
</evidence>
<feature type="transmembrane region" description="Helical" evidence="19">
    <location>
        <begin position="285"/>
        <end position="303"/>
    </location>
</feature>
<evidence type="ECO:0000256" key="4">
    <source>
        <dbReference type="ARBA" id="ARBA00012944"/>
    </source>
</evidence>
<proteinExistence type="inferred from homology"/>
<dbReference type="PANTHER" id="PTHR46552:SF1">
    <property type="entry name" value="NADH-UBIQUINONE OXIDOREDUCTASE CHAIN 2"/>
    <property type="match status" value="1"/>
</dbReference>
<evidence type="ECO:0000256" key="5">
    <source>
        <dbReference type="ARBA" id="ARBA00021008"/>
    </source>
</evidence>
<evidence type="ECO:0000256" key="17">
    <source>
        <dbReference type="ARBA" id="ARBA00031028"/>
    </source>
</evidence>
<keyword evidence="10" id="KW-1278">Translocase</keyword>
<evidence type="ECO:0000256" key="1">
    <source>
        <dbReference type="ARBA" id="ARBA00003257"/>
    </source>
</evidence>
<feature type="transmembrane region" description="Helical" evidence="19">
    <location>
        <begin position="210"/>
        <end position="233"/>
    </location>
</feature>
<dbReference type="EC" id="7.1.1.2" evidence="4"/>
<feature type="transmembrane region" description="Helical" evidence="19">
    <location>
        <begin position="106"/>
        <end position="124"/>
    </location>
</feature>
<comment type="similarity">
    <text evidence="3">Belongs to the complex I subunit 2 family.</text>
</comment>
<evidence type="ECO:0000256" key="14">
    <source>
        <dbReference type="ARBA" id="ARBA00023075"/>
    </source>
</evidence>
<keyword evidence="16 19" id="KW-0472">Membrane</keyword>
<gene>
    <name evidence="21" type="primary">nad2</name>
</gene>
<evidence type="ECO:0000256" key="3">
    <source>
        <dbReference type="ARBA" id="ARBA00007012"/>
    </source>
</evidence>
<keyword evidence="15 21" id="KW-0496">Mitochondrion</keyword>
<name>A0A516IM62_9ARAC</name>
<evidence type="ECO:0000259" key="20">
    <source>
        <dbReference type="Pfam" id="PF00361"/>
    </source>
</evidence>
<comment type="subcellular location">
    <subcellularLocation>
        <location evidence="2">Mitochondrion inner membrane</location>
        <topology evidence="2">Multi-pass membrane protein</topology>
    </subcellularLocation>
</comment>
<comment type="function">
    <text evidence="1">Core subunit of the mitochondrial membrane respiratory chain NADH dehydrogenase (Complex I) that is believed to belong to the minimal assembly required for catalysis. Complex I functions in the transfer of electrons from NADH to the respiratory chain. The immediate electron acceptor for the enzyme is believed to be ubiquinone.</text>
</comment>